<dbReference type="RefSeq" id="WP_062451789.1">
    <property type="nucleotide sequence ID" value="NZ_JBLZOU010000050.1"/>
</dbReference>
<protein>
    <recommendedName>
        <fullName evidence="8">DoxX family protein</fullName>
    </recommendedName>
</protein>
<feature type="transmembrane region" description="Helical" evidence="5">
    <location>
        <begin position="59"/>
        <end position="76"/>
    </location>
</feature>
<dbReference type="AlphaFoldDB" id="A0AB36EL49"/>
<evidence type="ECO:0000256" key="3">
    <source>
        <dbReference type="ARBA" id="ARBA00022989"/>
    </source>
</evidence>
<evidence type="ECO:0000256" key="1">
    <source>
        <dbReference type="ARBA" id="ARBA00004141"/>
    </source>
</evidence>
<dbReference type="Proteomes" id="UP000093451">
    <property type="component" value="Unassembled WGS sequence"/>
</dbReference>
<dbReference type="Pfam" id="PF07681">
    <property type="entry name" value="DoxX"/>
    <property type="match status" value="1"/>
</dbReference>
<comment type="subcellular location">
    <subcellularLocation>
        <location evidence="1">Membrane</location>
        <topology evidence="1">Multi-pass membrane protein</topology>
    </subcellularLocation>
</comment>
<feature type="transmembrane region" description="Helical" evidence="5">
    <location>
        <begin position="83"/>
        <end position="105"/>
    </location>
</feature>
<dbReference type="GO" id="GO:0016020">
    <property type="term" value="C:membrane"/>
    <property type="evidence" value="ECO:0007669"/>
    <property type="project" value="UniProtKB-SubCell"/>
</dbReference>
<feature type="transmembrane region" description="Helical" evidence="5">
    <location>
        <begin position="117"/>
        <end position="134"/>
    </location>
</feature>
<comment type="caution">
    <text evidence="6">The sequence shown here is derived from an EMBL/GenBank/DDBJ whole genome shotgun (WGS) entry which is preliminary data.</text>
</comment>
<evidence type="ECO:0000256" key="2">
    <source>
        <dbReference type="ARBA" id="ARBA00022692"/>
    </source>
</evidence>
<gene>
    <name evidence="6" type="ORF">A6U91_21810</name>
</gene>
<accession>A0AB36EL49</accession>
<evidence type="ECO:0000256" key="5">
    <source>
        <dbReference type="SAM" id="Phobius"/>
    </source>
</evidence>
<keyword evidence="2 5" id="KW-0812">Transmembrane</keyword>
<evidence type="ECO:0000313" key="6">
    <source>
        <dbReference type="EMBL" id="OCJ32817.1"/>
    </source>
</evidence>
<reference evidence="6 7" key="1">
    <citation type="journal article" date="2016" name="PeerJ">
        <title>Gall-ID: tools for genotyping gall-causing phytopathogenic bacteria.</title>
        <authorList>
            <person name="Davis E.W.II."/>
            <person name="Weisberg A.J."/>
            <person name="Tabima J.F."/>
            <person name="Grunwald N.J."/>
            <person name="Chang J.H."/>
        </authorList>
    </citation>
    <scope>NUCLEOTIDE SEQUENCE [LARGE SCALE GENOMIC DNA]</scope>
    <source>
        <strain evidence="6 7">N2/73</strain>
    </source>
</reference>
<evidence type="ECO:0008006" key="8">
    <source>
        <dbReference type="Google" id="ProtNLM"/>
    </source>
</evidence>
<proteinExistence type="predicted"/>
<dbReference type="InterPro" id="IPR032808">
    <property type="entry name" value="DoxX"/>
</dbReference>
<sequence>MIKLKTPPMIDEILDWQGTWLAARLALVLVYLVSGFGHLSDFRAAVAEQGSYGMPAPEFMAALTVAVEIAGSLLILTGRLVWLGAGMLGVFTTLGAVFAHPFWAIQGPARFDALASFLEHVGLVGGLILVALVARRLEYEEQKNV</sequence>
<organism evidence="6 7">
    <name type="scientific">Agrobacterium tumefaciens</name>
    <dbReference type="NCBI Taxonomy" id="358"/>
    <lineage>
        <taxon>Bacteria</taxon>
        <taxon>Pseudomonadati</taxon>
        <taxon>Pseudomonadota</taxon>
        <taxon>Alphaproteobacteria</taxon>
        <taxon>Hyphomicrobiales</taxon>
        <taxon>Rhizobiaceae</taxon>
        <taxon>Rhizobium/Agrobacterium group</taxon>
        <taxon>Agrobacterium</taxon>
        <taxon>Agrobacterium tumefaciens complex</taxon>
    </lineage>
</organism>
<evidence type="ECO:0000256" key="4">
    <source>
        <dbReference type="ARBA" id="ARBA00023136"/>
    </source>
</evidence>
<feature type="transmembrane region" description="Helical" evidence="5">
    <location>
        <begin position="21"/>
        <end position="39"/>
    </location>
</feature>
<keyword evidence="4 5" id="KW-0472">Membrane</keyword>
<evidence type="ECO:0000313" key="7">
    <source>
        <dbReference type="Proteomes" id="UP000093451"/>
    </source>
</evidence>
<name>A0AB36EL49_AGRTU</name>
<dbReference type="EMBL" id="LXKT01000029">
    <property type="protein sequence ID" value="OCJ32817.1"/>
    <property type="molecule type" value="Genomic_DNA"/>
</dbReference>
<keyword evidence="3 5" id="KW-1133">Transmembrane helix</keyword>